<evidence type="ECO:0000313" key="2">
    <source>
        <dbReference type="Ensembl" id="ENSCMIP00000000515.1"/>
    </source>
</evidence>
<reference evidence="2" key="5">
    <citation type="submission" date="2025-09" db="UniProtKB">
        <authorList>
            <consortium name="Ensembl"/>
        </authorList>
    </citation>
    <scope>IDENTIFICATION</scope>
</reference>
<accession>A0A4W3GD96</accession>
<dbReference type="STRING" id="7868.ENSCMIP00000000515"/>
<reference evidence="3" key="1">
    <citation type="journal article" date="2006" name="Science">
        <title>Ancient noncoding elements conserved in the human genome.</title>
        <authorList>
            <person name="Venkatesh B."/>
            <person name="Kirkness E.F."/>
            <person name="Loh Y.H."/>
            <person name="Halpern A.L."/>
            <person name="Lee A.P."/>
            <person name="Johnson J."/>
            <person name="Dandona N."/>
            <person name="Viswanathan L.D."/>
            <person name="Tay A."/>
            <person name="Venter J.C."/>
            <person name="Strausberg R.L."/>
            <person name="Brenner S."/>
        </authorList>
    </citation>
    <scope>NUCLEOTIDE SEQUENCE [LARGE SCALE GENOMIC DNA]</scope>
</reference>
<feature type="region of interest" description="Disordered" evidence="1">
    <location>
        <begin position="79"/>
        <end position="108"/>
    </location>
</feature>
<evidence type="ECO:0000256" key="1">
    <source>
        <dbReference type="SAM" id="MobiDB-lite"/>
    </source>
</evidence>
<evidence type="ECO:0000313" key="3">
    <source>
        <dbReference type="Proteomes" id="UP000314986"/>
    </source>
</evidence>
<keyword evidence="3" id="KW-1185">Reference proteome</keyword>
<organism evidence="2 3">
    <name type="scientific">Callorhinchus milii</name>
    <name type="common">Ghost shark</name>
    <dbReference type="NCBI Taxonomy" id="7868"/>
    <lineage>
        <taxon>Eukaryota</taxon>
        <taxon>Metazoa</taxon>
        <taxon>Chordata</taxon>
        <taxon>Craniata</taxon>
        <taxon>Vertebrata</taxon>
        <taxon>Chondrichthyes</taxon>
        <taxon>Holocephali</taxon>
        <taxon>Chimaeriformes</taxon>
        <taxon>Callorhinchidae</taxon>
        <taxon>Callorhinchus</taxon>
    </lineage>
</organism>
<reference evidence="3" key="3">
    <citation type="journal article" date="2014" name="Nature">
        <title>Elephant shark genome provides unique insights into gnathostome evolution.</title>
        <authorList>
            <consortium name="International Elephant Shark Genome Sequencing Consortium"/>
            <person name="Venkatesh B."/>
            <person name="Lee A.P."/>
            <person name="Ravi V."/>
            <person name="Maurya A.K."/>
            <person name="Lian M.M."/>
            <person name="Swann J.B."/>
            <person name="Ohta Y."/>
            <person name="Flajnik M.F."/>
            <person name="Sutoh Y."/>
            <person name="Kasahara M."/>
            <person name="Hoon S."/>
            <person name="Gangu V."/>
            <person name="Roy S.W."/>
            <person name="Irimia M."/>
            <person name="Korzh V."/>
            <person name="Kondrychyn I."/>
            <person name="Lim Z.W."/>
            <person name="Tay B.H."/>
            <person name="Tohari S."/>
            <person name="Kong K.W."/>
            <person name="Ho S."/>
            <person name="Lorente-Galdos B."/>
            <person name="Quilez J."/>
            <person name="Marques-Bonet T."/>
            <person name="Raney B.J."/>
            <person name="Ingham P.W."/>
            <person name="Tay A."/>
            <person name="Hillier L.W."/>
            <person name="Minx P."/>
            <person name="Boehm T."/>
            <person name="Wilson R.K."/>
            <person name="Brenner S."/>
            <person name="Warren W.C."/>
        </authorList>
    </citation>
    <scope>NUCLEOTIDE SEQUENCE [LARGE SCALE GENOMIC DNA]</scope>
</reference>
<feature type="compositionally biased region" description="Basic and acidic residues" evidence="1">
    <location>
        <begin position="88"/>
        <end position="108"/>
    </location>
</feature>
<dbReference type="Ensembl" id="ENSCMIT00000000558.1">
    <property type="protein sequence ID" value="ENSCMIP00000000515.1"/>
    <property type="gene ID" value="ENSCMIG00000000370.1"/>
</dbReference>
<protein>
    <submittedName>
        <fullName evidence="2">Uncharacterized protein</fullName>
    </submittedName>
</protein>
<dbReference type="Proteomes" id="UP000314986">
    <property type="component" value="Unassembled WGS sequence"/>
</dbReference>
<sequence>MSHILSMSLSQNLCLSPSHSLALSLTLSLLNSFTFTLSLSHSLSLSHCLGWKNAQSAHQLQERERRIKNHLQLAAKGPLRQTFAENPVQKKESHREKQKARPWEDTIG</sequence>
<dbReference type="AlphaFoldDB" id="A0A4W3GD96"/>
<proteinExistence type="predicted"/>
<name>A0A4W3GD96_CALMI</name>
<reference evidence="3" key="2">
    <citation type="journal article" date="2007" name="PLoS Biol.">
        <title>Survey sequencing and comparative analysis of the elephant shark (Callorhinchus milii) genome.</title>
        <authorList>
            <person name="Venkatesh B."/>
            <person name="Kirkness E.F."/>
            <person name="Loh Y.H."/>
            <person name="Halpern A.L."/>
            <person name="Lee A.P."/>
            <person name="Johnson J."/>
            <person name="Dandona N."/>
            <person name="Viswanathan L.D."/>
            <person name="Tay A."/>
            <person name="Venter J.C."/>
            <person name="Strausberg R.L."/>
            <person name="Brenner S."/>
        </authorList>
    </citation>
    <scope>NUCLEOTIDE SEQUENCE [LARGE SCALE GENOMIC DNA]</scope>
</reference>
<reference evidence="2" key="4">
    <citation type="submission" date="2025-08" db="UniProtKB">
        <authorList>
            <consortium name="Ensembl"/>
        </authorList>
    </citation>
    <scope>IDENTIFICATION</scope>
</reference>
<dbReference type="InParanoid" id="A0A4W3GD96"/>